<feature type="coiled-coil region" evidence="4">
    <location>
        <begin position="353"/>
        <end position="408"/>
    </location>
</feature>
<organism evidence="7 8">
    <name type="scientific">Rhynchospora pubera</name>
    <dbReference type="NCBI Taxonomy" id="906938"/>
    <lineage>
        <taxon>Eukaryota</taxon>
        <taxon>Viridiplantae</taxon>
        <taxon>Streptophyta</taxon>
        <taxon>Embryophyta</taxon>
        <taxon>Tracheophyta</taxon>
        <taxon>Spermatophyta</taxon>
        <taxon>Magnoliopsida</taxon>
        <taxon>Liliopsida</taxon>
        <taxon>Poales</taxon>
        <taxon>Cyperaceae</taxon>
        <taxon>Cyperoideae</taxon>
        <taxon>Rhynchosporeae</taxon>
        <taxon>Rhynchospora</taxon>
    </lineage>
</organism>
<accession>A0AAV8HXU9</accession>
<evidence type="ECO:0000313" key="7">
    <source>
        <dbReference type="EMBL" id="KAJ4821590.1"/>
    </source>
</evidence>
<proteinExistence type="predicted"/>
<evidence type="ECO:0000256" key="2">
    <source>
        <dbReference type="ARBA" id="ARBA00023034"/>
    </source>
</evidence>
<evidence type="ECO:0000256" key="3">
    <source>
        <dbReference type="ARBA" id="ARBA00023054"/>
    </source>
</evidence>
<feature type="coiled-coil region" evidence="4">
    <location>
        <begin position="809"/>
        <end position="836"/>
    </location>
</feature>
<protein>
    <submittedName>
        <fullName evidence="7">Golgin putative 5</fullName>
    </submittedName>
</protein>
<dbReference type="InterPro" id="IPR022091">
    <property type="entry name" value="TMF_TATA-bd"/>
</dbReference>
<feature type="compositionally biased region" description="Polar residues" evidence="5">
    <location>
        <begin position="150"/>
        <end position="160"/>
    </location>
</feature>
<dbReference type="AlphaFoldDB" id="A0AAV8HXU9"/>
<feature type="coiled-coil region" evidence="4">
    <location>
        <begin position="539"/>
        <end position="668"/>
    </location>
</feature>
<comment type="subcellular location">
    <subcellularLocation>
        <location evidence="1">Golgi apparatus</location>
    </subcellularLocation>
</comment>
<feature type="compositionally biased region" description="Polar residues" evidence="5">
    <location>
        <begin position="22"/>
        <end position="39"/>
    </location>
</feature>
<reference evidence="7" key="1">
    <citation type="submission" date="2022-08" db="EMBL/GenBank/DDBJ databases">
        <authorList>
            <person name="Marques A."/>
        </authorList>
    </citation>
    <scope>NUCLEOTIDE SEQUENCE</scope>
    <source>
        <strain evidence="7">RhyPub2mFocal</strain>
        <tissue evidence="7">Leaves</tissue>
    </source>
</reference>
<dbReference type="EMBL" id="JAMFTS010000001">
    <property type="protein sequence ID" value="KAJ4821590.1"/>
    <property type="molecule type" value="Genomic_DNA"/>
</dbReference>
<comment type="caution">
    <text evidence="7">The sequence shown here is derived from an EMBL/GenBank/DDBJ whole genome shotgun (WGS) entry which is preliminary data.</text>
</comment>
<feature type="coiled-coil region" evidence="4">
    <location>
        <begin position="436"/>
        <end position="509"/>
    </location>
</feature>
<keyword evidence="8" id="KW-1185">Reference proteome</keyword>
<feature type="region of interest" description="Disordered" evidence="5">
    <location>
        <begin position="186"/>
        <end position="233"/>
    </location>
</feature>
<feature type="region of interest" description="Disordered" evidence="5">
    <location>
        <begin position="106"/>
        <end position="171"/>
    </location>
</feature>
<feature type="domain" description="TATA element modulatory factor 1 TATA binding" evidence="6">
    <location>
        <begin position="726"/>
        <end position="836"/>
    </location>
</feature>
<dbReference type="Pfam" id="PF12325">
    <property type="entry name" value="TMF_TATA_bd"/>
    <property type="match status" value="1"/>
</dbReference>
<dbReference type="PANTHER" id="PTHR47347:SF2">
    <property type="entry name" value="GOLGIN CANDIDATE 5"/>
    <property type="match status" value="1"/>
</dbReference>
<feature type="compositionally biased region" description="Basic and acidic residues" evidence="5">
    <location>
        <begin position="106"/>
        <end position="115"/>
    </location>
</feature>
<evidence type="ECO:0000256" key="4">
    <source>
        <dbReference type="SAM" id="Coils"/>
    </source>
</evidence>
<keyword evidence="2" id="KW-0333">Golgi apparatus</keyword>
<feature type="region of interest" description="Disordered" evidence="5">
    <location>
        <begin position="1"/>
        <end position="93"/>
    </location>
</feature>
<name>A0AAV8HXU9_9POAL</name>
<feature type="compositionally biased region" description="Basic and acidic residues" evidence="5">
    <location>
        <begin position="206"/>
        <end position="225"/>
    </location>
</feature>
<evidence type="ECO:0000256" key="5">
    <source>
        <dbReference type="SAM" id="MobiDB-lite"/>
    </source>
</evidence>
<keyword evidence="3 4" id="KW-0175">Coiled coil</keyword>
<evidence type="ECO:0000259" key="6">
    <source>
        <dbReference type="Pfam" id="PF12325"/>
    </source>
</evidence>
<sequence>MPDFMGFMGQQSQQTGDEDAQVSDQTPTLEHSAPASQQAKETEETVSLVNHPEEAPQQAKDQEPLEETVPSENIAPAESVETANEKDSDEVEQLKLAFEKEVLEVMEDAVPRQDNVEETTSVVEREATSEPESQENSDAAVDKETEPATVESSLEASDNAPSGEARHESVEKVIAVVPDVATEEVINPEPAMTPVDASDVEPAQVEPKREDSEKEYRGEGEKVVPTHDSNNLNTELEKLKKEMKMMEAALQGAARQAQAKADEMTRLMNENDQLKSTIEDLKRKSMESEVDSLKEEYHQRVASLERKVYALTKERDTLRREQNKKSDAAALLKEKDEIINQVMAEGEELSKKQAAQEATIRKLRAQIREFEEEKQRLNSKLQVEEAKVESIKRDKATTEKLLQETIEKNQAELAAQKEFYANALNAAKEAEAVAEARANSEAKVELETRLREASEKEAILVQTIEELRHTLTRKEQEAAFKEEMFKRDLDDLQKRYQASELRYNELVTQVPESTRPLLRQIEAMQETAARRAEAWAGVERALNSRLQDAEAKAAAAEEKERSLNERLSQTLSRITILETQITCLRTEQTQLSRSLEKERQRASESRQEYLAIKEEAATQEGRAKQLEDEIRELRTKHKKELQEVATHRDLLEKELERERATRLELEKAASMETHKTNHDPTRNIPMRKLSSAGSLNSIEESHFLQASLENDSNALLERRISTENSMSSYYLKSMTPSAFEAALRQKDGELASYMARLASLESTRDSLAEELVKLTEQCEKLKVEAAALPGVKAELEALRQRHTAALELMGERDEELEELRADIVDLKEMYREQVDLLVNKIQMLGASA</sequence>
<dbReference type="Proteomes" id="UP001140206">
    <property type="component" value="Chromosome 1"/>
</dbReference>
<dbReference type="PANTHER" id="PTHR47347">
    <property type="entry name" value="GOLGIN CANDIDATE 5"/>
    <property type="match status" value="1"/>
</dbReference>
<dbReference type="Pfam" id="PF12329">
    <property type="entry name" value="TMF_DNA_bd"/>
    <property type="match status" value="1"/>
</dbReference>
<dbReference type="GO" id="GO:0005794">
    <property type="term" value="C:Golgi apparatus"/>
    <property type="evidence" value="ECO:0007669"/>
    <property type="project" value="UniProtKB-SubCell"/>
</dbReference>
<dbReference type="InterPro" id="IPR022092">
    <property type="entry name" value="TMF_DNA-bd"/>
</dbReference>
<feature type="coiled-coil region" evidence="4">
    <location>
        <begin position="750"/>
        <end position="784"/>
    </location>
</feature>
<evidence type="ECO:0000313" key="8">
    <source>
        <dbReference type="Proteomes" id="UP001140206"/>
    </source>
</evidence>
<evidence type="ECO:0000256" key="1">
    <source>
        <dbReference type="ARBA" id="ARBA00004555"/>
    </source>
</evidence>
<gene>
    <name evidence="7" type="ORF">LUZ62_034156</name>
</gene>